<dbReference type="Pfam" id="PF00326">
    <property type="entry name" value="Peptidase_S9"/>
    <property type="match status" value="1"/>
</dbReference>
<dbReference type="KEGG" id="apel:CA267_008915"/>
<proteinExistence type="predicted"/>
<feature type="domain" description="Peptidase S9 prolyl oligopeptidase catalytic" evidence="3">
    <location>
        <begin position="446"/>
        <end position="650"/>
    </location>
</feature>
<gene>
    <name evidence="4" type="ORF">CA267_008915</name>
</gene>
<dbReference type="Gene3D" id="3.40.50.1820">
    <property type="entry name" value="alpha/beta hydrolase"/>
    <property type="match status" value="1"/>
</dbReference>
<dbReference type="InterPro" id="IPR029058">
    <property type="entry name" value="AB_hydrolase_fold"/>
</dbReference>
<protein>
    <submittedName>
        <fullName evidence="4">S9 family peptidase</fullName>
    </submittedName>
</protein>
<dbReference type="OrthoDB" id="4269629at2"/>
<dbReference type="SUPFAM" id="SSF82171">
    <property type="entry name" value="DPP6 N-terminal domain-like"/>
    <property type="match status" value="1"/>
</dbReference>
<organism evidence="4 5">
    <name type="scientific">Alteromonas pelagimontana</name>
    <dbReference type="NCBI Taxonomy" id="1858656"/>
    <lineage>
        <taxon>Bacteria</taxon>
        <taxon>Pseudomonadati</taxon>
        <taxon>Pseudomonadota</taxon>
        <taxon>Gammaproteobacteria</taxon>
        <taxon>Alteromonadales</taxon>
        <taxon>Alteromonadaceae</taxon>
        <taxon>Alteromonas/Salinimonas group</taxon>
        <taxon>Alteromonas</taxon>
    </lineage>
</organism>
<dbReference type="AlphaFoldDB" id="A0A6M4ME62"/>
<evidence type="ECO:0000256" key="2">
    <source>
        <dbReference type="SAM" id="SignalP"/>
    </source>
</evidence>
<dbReference type="EMBL" id="CP052766">
    <property type="protein sequence ID" value="QJR80890.1"/>
    <property type="molecule type" value="Genomic_DNA"/>
</dbReference>
<evidence type="ECO:0000256" key="1">
    <source>
        <dbReference type="ARBA" id="ARBA00022801"/>
    </source>
</evidence>
<evidence type="ECO:0000259" key="3">
    <source>
        <dbReference type="Pfam" id="PF00326"/>
    </source>
</evidence>
<reference evidence="5" key="1">
    <citation type="submission" date="2014-12" db="EMBL/GenBank/DDBJ databases">
        <title>Complete genome sequence of a multi-drug resistant Klebsiella pneumoniae.</title>
        <authorList>
            <person name="Hua X."/>
            <person name="Chen Q."/>
            <person name="Li X."/>
            <person name="Feng Y."/>
            <person name="Ruan Z."/>
            <person name="Yu Y."/>
        </authorList>
    </citation>
    <scope>NUCLEOTIDE SEQUENCE [LARGE SCALE GENOMIC DNA]</scope>
    <source>
        <strain evidence="5">5.12</strain>
    </source>
</reference>
<evidence type="ECO:0000313" key="5">
    <source>
        <dbReference type="Proteomes" id="UP000219285"/>
    </source>
</evidence>
<dbReference type="RefSeq" id="WP_075607809.1">
    <property type="nucleotide sequence ID" value="NZ_CP052766.1"/>
</dbReference>
<dbReference type="PANTHER" id="PTHR42776">
    <property type="entry name" value="SERINE PEPTIDASE S9 FAMILY MEMBER"/>
    <property type="match status" value="1"/>
</dbReference>
<feature type="signal peptide" evidence="2">
    <location>
        <begin position="1"/>
        <end position="26"/>
    </location>
</feature>
<dbReference type="GO" id="GO:0004252">
    <property type="term" value="F:serine-type endopeptidase activity"/>
    <property type="evidence" value="ECO:0007669"/>
    <property type="project" value="TreeGrafter"/>
</dbReference>
<dbReference type="InterPro" id="IPR001375">
    <property type="entry name" value="Peptidase_S9_cat"/>
</dbReference>
<keyword evidence="2" id="KW-0732">Signal</keyword>
<keyword evidence="1" id="KW-0378">Hydrolase</keyword>
<evidence type="ECO:0000313" key="4">
    <source>
        <dbReference type="EMBL" id="QJR80890.1"/>
    </source>
</evidence>
<feature type="chain" id="PRO_5028967945" evidence="2">
    <location>
        <begin position="27"/>
        <end position="651"/>
    </location>
</feature>
<dbReference type="Proteomes" id="UP000219285">
    <property type="component" value="Chromosome"/>
</dbReference>
<reference evidence="4 5" key="2">
    <citation type="submission" date="2020-04" db="EMBL/GenBank/DDBJ databases">
        <title>Complete genome sequence of Alteromonas pelagimontana 5.12T.</title>
        <authorList>
            <person name="Sinha R.K."/>
            <person name="Krishnan K.P."/>
            <person name="Kurian J.P."/>
        </authorList>
    </citation>
    <scope>NUCLEOTIDE SEQUENCE [LARGE SCALE GENOMIC DNA]</scope>
    <source>
        <strain evidence="4 5">5.12</strain>
    </source>
</reference>
<dbReference type="SUPFAM" id="SSF53474">
    <property type="entry name" value="alpha/beta-Hydrolases"/>
    <property type="match status" value="1"/>
</dbReference>
<name>A0A6M4ME62_9ALTE</name>
<sequence length="651" mass="74271">MKGFLYLRYSARAMLLAFLFSSTALAGESPLQPLESFSALPAFKNPKLSPQGDRIAYVQNLTVPEELSVLTTYDLKEGKIYSLLGSDNEKVKINWYHWANNERLVISARYESRQHSQKFYQTRLFAMTFNKPTAKPEELLDARRLQRKMGGRSFTPQFQDDVIDWLPDDPEHILIAIDIETVNLPSVYKVNIYNGKLSMVERGKRRIRDWMTDQQSQLRLGTALNYENGETEILLKDGDDWKTLFSYNALSDKPITPKGFALDPNILYFNQYKGDYLALYKLNLTTMEQTEVLSDEHYDVGGSLIYSKQTRDAIGVYFSAAENGEHYWDNRFGKLQESVDAVLPDYENSVISFSTDEMTYLLYAESDQFPGAYLIGNRQAGSLDLLYKQYPDLDPEALSENKRVSFKARDGVEIEGYLTIPKTGKAPYPTIINPHGGPGVREYSGFNYWTAYFTSRGYAVFRPNFRGSSGYGYTFAQAQMKGWGLQMQDDITDATHWLIKDGVTNPDKVCIVGASYGGYAALMATVKTPELFTCAVSFAGVSSLKKLVRTSSYFLGSEFVKNQIGEDSDDLEARSPYYLVEKIKTPILLIHGDEDRTVRVDQSRIMADELEDEDKDFRYVELEAGDHFLSIQRNRHAFFQELDTFLSKYLH</sequence>
<keyword evidence="5" id="KW-1185">Reference proteome</keyword>
<dbReference type="GO" id="GO:0006508">
    <property type="term" value="P:proteolysis"/>
    <property type="evidence" value="ECO:0007669"/>
    <property type="project" value="InterPro"/>
</dbReference>
<accession>A0A6M4ME62</accession>
<dbReference type="PANTHER" id="PTHR42776:SF27">
    <property type="entry name" value="DIPEPTIDYL PEPTIDASE FAMILY MEMBER 6"/>
    <property type="match status" value="1"/>
</dbReference>